<accession>A0A2H1WFT6</accession>
<proteinExistence type="predicted"/>
<reference evidence="1" key="1">
    <citation type="submission" date="2016-07" db="EMBL/GenBank/DDBJ databases">
        <authorList>
            <person name="Bretaudeau A."/>
        </authorList>
    </citation>
    <scope>NUCLEOTIDE SEQUENCE</scope>
    <source>
        <strain evidence="1">Rice</strain>
        <tissue evidence="1">Whole body</tissue>
    </source>
</reference>
<sequence length="157" mass="17793">MTYKQHAPADLSPHPKNLHHVKYRSAFERFPAECGSLDVLVFTVRRPGHLFLHRTPFATEIMKKNKQTSGTAKKKVIKIEDKEPETTEKAPVKVDSLDDEEQGFGGWLRSSDGLETMKLFVIANSIVMLTTIVYPHAQAIFEIVSDMIYGTDVLYDD</sequence>
<evidence type="ECO:0000313" key="1">
    <source>
        <dbReference type="EMBL" id="SOQ51921.1"/>
    </source>
</evidence>
<protein>
    <submittedName>
        <fullName evidence="1">SFRICE_012975</fullName>
    </submittedName>
</protein>
<dbReference type="AlphaFoldDB" id="A0A2H1WFT6"/>
<gene>
    <name evidence="1" type="ORF">SFRICE_012975</name>
</gene>
<name>A0A2H1WFT6_SPOFR</name>
<dbReference type="EMBL" id="ODYU01008381">
    <property type="protein sequence ID" value="SOQ51921.1"/>
    <property type="molecule type" value="Genomic_DNA"/>
</dbReference>
<organism evidence="1">
    <name type="scientific">Spodoptera frugiperda</name>
    <name type="common">Fall armyworm</name>
    <dbReference type="NCBI Taxonomy" id="7108"/>
    <lineage>
        <taxon>Eukaryota</taxon>
        <taxon>Metazoa</taxon>
        <taxon>Ecdysozoa</taxon>
        <taxon>Arthropoda</taxon>
        <taxon>Hexapoda</taxon>
        <taxon>Insecta</taxon>
        <taxon>Pterygota</taxon>
        <taxon>Neoptera</taxon>
        <taxon>Endopterygota</taxon>
        <taxon>Lepidoptera</taxon>
        <taxon>Glossata</taxon>
        <taxon>Ditrysia</taxon>
        <taxon>Noctuoidea</taxon>
        <taxon>Noctuidae</taxon>
        <taxon>Amphipyrinae</taxon>
        <taxon>Spodoptera</taxon>
    </lineage>
</organism>